<feature type="domain" description="Fibronectin type-III" evidence="4">
    <location>
        <begin position="1094"/>
        <end position="1190"/>
    </location>
</feature>
<dbReference type="SMART" id="SM00409">
    <property type="entry name" value="IG"/>
    <property type="match status" value="6"/>
</dbReference>
<dbReference type="AlphaFoldDB" id="A0A672QCN4"/>
<evidence type="ECO:0000256" key="2">
    <source>
        <dbReference type="ARBA" id="ARBA00023319"/>
    </source>
</evidence>
<feature type="domain" description="Fibronectin type-III" evidence="4">
    <location>
        <begin position="802"/>
        <end position="895"/>
    </location>
</feature>
<evidence type="ECO:0000313" key="5">
    <source>
        <dbReference type="Ensembl" id="ENSSGRP00000073524.1"/>
    </source>
</evidence>
<keyword evidence="2" id="KW-0393">Immunoglobulin domain</keyword>
<feature type="domain" description="Ig-like" evidence="3">
    <location>
        <begin position="329"/>
        <end position="480"/>
    </location>
</feature>
<evidence type="ECO:0000259" key="4">
    <source>
        <dbReference type="PROSITE" id="PS50853"/>
    </source>
</evidence>
<dbReference type="InterPro" id="IPR003599">
    <property type="entry name" value="Ig_sub"/>
</dbReference>
<dbReference type="Pfam" id="PF00041">
    <property type="entry name" value="fn3"/>
    <property type="match status" value="4"/>
</dbReference>
<dbReference type="PROSITE" id="PS50835">
    <property type="entry name" value="IG_LIKE"/>
    <property type="match status" value="5"/>
</dbReference>
<dbReference type="InterPro" id="IPR003961">
    <property type="entry name" value="FN3_dom"/>
</dbReference>
<dbReference type="GO" id="GO:0008307">
    <property type="term" value="F:structural constituent of muscle"/>
    <property type="evidence" value="ECO:0007669"/>
    <property type="project" value="TreeGrafter"/>
</dbReference>
<feature type="domain" description="Ig-like" evidence="3">
    <location>
        <begin position="609"/>
        <end position="698"/>
    </location>
</feature>
<evidence type="ECO:0000256" key="1">
    <source>
        <dbReference type="ARBA" id="ARBA00022737"/>
    </source>
</evidence>
<evidence type="ECO:0000313" key="6">
    <source>
        <dbReference type="Proteomes" id="UP000472262"/>
    </source>
</evidence>
<dbReference type="GO" id="GO:0045214">
    <property type="term" value="P:sarcomere organization"/>
    <property type="evidence" value="ECO:0007669"/>
    <property type="project" value="TreeGrafter"/>
</dbReference>
<dbReference type="FunFam" id="2.60.40.10:FF:000779">
    <property type="entry name" value="Titin b"/>
    <property type="match status" value="1"/>
</dbReference>
<dbReference type="Proteomes" id="UP000472262">
    <property type="component" value="Unassembled WGS sequence"/>
</dbReference>
<dbReference type="FunFam" id="2.60.40.10:FF:000697">
    <property type="entry name" value="titin isoform X1"/>
    <property type="match status" value="1"/>
</dbReference>
<dbReference type="InterPro" id="IPR007110">
    <property type="entry name" value="Ig-like_dom"/>
</dbReference>
<dbReference type="FunFam" id="2.60.40.10:FF:000002">
    <property type="entry name" value="Titin a"/>
    <property type="match status" value="1"/>
</dbReference>
<proteinExistence type="predicted"/>
<keyword evidence="1" id="KW-0677">Repeat</keyword>
<accession>A0A672QCN4</accession>
<dbReference type="FunFam" id="2.60.40.10:FF:000112">
    <property type="entry name" value="Titin a"/>
    <property type="match status" value="1"/>
</dbReference>
<dbReference type="PROSITE" id="PS50853">
    <property type="entry name" value="FN3"/>
    <property type="match status" value="4"/>
</dbReference>
<dbReference type="Gene3D" id="2.60.40.10">
    <property type="entry name" value="Immunoglobulins"/>
    <property type="match status" value="11"/>
</dbReference>
<dbReference type="SUPFAM" id="SSF49265">
    <property type="entry name" value="Fibronectin type III"/>
    <property type="match status" value="2"/>
</dbReference>
<keyword evidence="6" id="KW-1185">Reference proteome</keyword>
<reference evidence="5" key="1">
    <citation type="submission" date="2025-08" db="UniProtKB">
        <authorList>
            <consortium name="Ensembl"/>
        </authorList>
    </citation>
    <scope>IDENTIFICATION</scope>
</reference>
<dbReference type="PANTHER" id="PTHR14340">
    <property type="entry name" value="MICROFIBRIL-ASSOCIATED GLYCOPROTEIN 3"/>
    <property type="match status" value="1"/>
</dbReference>
<dbReference type="Ensembl" id="ENSSGRT00000078288.1">
    <property type="protein sequence ID" value="ENSSGRP00000073524.1"/>
    <property type="gene ID" value="ENSSGRG00000037424.1"/>
</dbReference>
<evidence type="ECO:0008006" key="7">
    <source>
        <dbReference type="Google" id="ProtNLM"/>
    </source>
</evidence>
<feature type="domain" description="Ig-like" evidence="3">
    <location>
        <begin position="89"/>
        <end position="176"/>
    </location>
</feature>
<dbReference type="CDD" id="cd00063">
    <property type="entry name" value="FN3"/>
    <property type="match status" value="4"/>
</dbReference>
<dbReference type="Pfam" id="PF07679">
    <property type="entry name" value="I-set"/>
    <property type="match status" value="5"/>
</dbReference>
<dbReference type="InterPro" id="IPR003598">
    <property type="entry name" value="Ig_sub2"/>
</dbReference>
<feature type="domain" description="Fibronectin type-III" evidence="4">
    <location>
        <begin position="994"/>
        <end position="1088"/>
    </location>
</feature>
<dbReference type="SUPFAM" id="SSF48726">
    <property type="entry name" value="Immunoglobulin"/>
    <property type="match status" value="7"/>
</dbReference>
<dbReference type="PRINTS" id="PR00014">
    <property type="entry name" value="FNTYPEIII"/>
</dbReference>
<dbReference type="InterPro" id="IPR013098">
    <property type="entry name" value="Ig_I-set"/>
</dbReference>
<feature type="domain" description="Ig-like" evidence="3">
    <location>
        <begin position="512"/>
        <end position="598"/>
    </location>
</feature>
<dbReference type="PANTHER" id="PTHR14340:SF13">
    <property type="entry name" value="TITIN"/>
    <property type="match status" value="1"/>
</dbReference>
<organism evidence="5 6">
    <name type="scientific">Sinocyclocheilus grahami</name>
    <name type="common">Dianchi golden-line fish</name>
    <name type="synonym">Barbus grahami</name>
    <dbReference type="NCBI Taxonomy" id="75366"/>
    <lineage>
        <taxon>Eukaryota</taxon>
        <taxon>Metazoa</taxon>
        <taxon>Chordata</taxon>
        <taxon>Craniata</taxon>
        <taxon>Vertebrata</taxon>
        <taxon>Euteleostomi</taxon>
        <taxon>Actinopterygii</taxon>
        <taxon>Neopterygii</taxon>
        <taxon>Teleostei</taxon>
        <taxon>Ostariophysi</taxon>
        <taxon>Cypriniformes</taxon>
        <taxon>Cyprinidae</taxon>
        <taxon>Cyprininae</taxon>
        <taxon>Sinocyclocheilus</taxon>
    </lineage>
</organism>
<name>A0A672QCN4_SINGR</name>
<dbReference type="FunFam" id="2.60.40.10:FF:000012">
    <property type="entry name" value="titin isoform X1"/>
    <property type="match status" value="1"/>
</dbReference>
<dbReference type="InterPro" id="IPR036179">
    <property type="entry name" value="Ig-like_dom_sf"/>
</dbReference>
<dbReference type="GO" id="GO:0048738">
    <property type="term" value="P:cardiac muscle tissue development"/>
    <property type="evidence" value="ECO:0007669"/>
    <property type="project" value="TreeGrafter"/>
</dbReference>
<dbReference type="FunFam" id="2.60.40.10:FF:000031">
    <property type="entry name" value="Myosin-binding protein C, slow type"/>
    <property type="match status" value="1"/>
</dbReference>
<dbReference type="FunFam" id="2.60.40.10:FF:001213">
    <property type="entry name" value="titin isoform X1"/>
    <property type="match status" value="1"/>
</dbReference>
<dbReference type="SMART" id="SM00408">
    <property type="entry name" value="IGc2"/>
    <property type="match status" value="5"/>
</dbReference>
<protein>
    <recommendedName>
        <fullName evidence="7">Titin</fullName>
    </recommendedName>
</protein>
<sequence length="1190" mass="133940">MVNEFGYCSLDYEAAYSRDSGVITCRATNKFGADQTSATLIVKDEKSLVEETQLPEGRRGQKIDEIERIAHEGGPSGVTGDDNLEKTKPEIVLLPEPVRVTEGETAKFRCRVTGYPTPKVNWYLNGLLIRKSKRFRLLFDGIHYLEIVDAKPYDSGDVKVLAENPEGVAEHLVKFEIQQKEDFRSILRRAPEVKAPAPVPTQEHGRVSFEVVKAEKPSETSKEPKEVVKLRKTERVIHEKLTEETEELRSKFKRRTQEGYYEAITAVELKSRKKNESYEDMLKKRKEELLHHAKELGPDAERNKEEESKLNIPKVKPEKIVLSPSMEAPKIIERIQSQTVCLGDEVHFRCRVTGKPDPECQWFKNGVLLEKSDRVYWYWPEGHVCELVIKNVLAEDSASIMIKAMNIAGETSSHAFLLVQVFTLNVKFGILNMFCLSCIYSDLRVTKPMKNIEVPETHVATFECEVSHFNIEMSEKFGIVVHGKLHQLKVMNASQEDASEYTFVCGNDKVSARVIEFTKHIKDIKVTEKKKAIFECELSEPNVPVMWMKDGQELEMSERYIFTFNVIYTTHRLTIAETYRSDAGEYTFIAGKNRSTVNLHVQKDKTEEPDLDIDAEFRNVVRIKAGGSLRMFIPFKGRPAPQIKWEKDGGQIKETAQTETSSSHTSLVIDKVNRADSGKYTVTAENSAGAKSETIIVKVLDTPSAPLNFKVKEITKESVTLTWEPPILDGGAKIKNYIVEKRESTRKTFSAVVTNCHKLSWKVEPLQEGCSYYFRVLAENEHGIGLPADITDPLKVSEVPQCPGKLSVVDVTKTSVSLSWEKPIHDGGSRILQYLVEMQVKGNDKWSGCANVKTLEAVISNLNPGEEYTFRVIAINEKGKSDPRTLAVPVQAKDLVFEPDVRPAFSNYSVLVGKDLQVEIPVSGRPNPKVTWTKDGAALKFTTRVNISNTAHSTVLNIKEAAREDGGMYGINVSNVVGQKDATIEIITLDKPGPPTGPVRFDEITVSSITLSWDFPKYTGGCPISNYIVQKRDTTSTTWENVAISLARTTLKVVRLKTGAEFQFRIIAQNMYGKSYALDSSTVVAQYPYREPGPPGTPFVSCLSKDHMVVEWNEPVSDGGSTIIGYHLERKERNSIIWSKINKTLIQETRFKTSPLEESVEYEFRVYAENIVGIGRCSKISEGFVSAWPN</sequence>
<dbReference type="FunFam" id="2.60.40.10:FF:000003">
    <property type="entry name" value="Titin isoform E"/>
    <property type="match status" value="1"/>
</dbReference>
<feature type="domain" description="Ig-like" evidence="3">
    <location>
        <begin position="899"/>
        <end position="985"/>
    </location>
</feature>
<dbReference type="GO" id="GO:0031430">
    <property type="term" value="C:M band"/>
    <property type="evidence" value="ECO:0007669"/>
    <property type="project" value="TreeGrafter"/>
</dbReference>
<evidence type="ECO:0000259" key="3">
    <source>
        <dbReference type="PROSITE" id="PS50835"/>
    </source>
</evidence>
<dbReference type="CDD" id="cd05748">
    <property type="entry name" value="Ig_Titin_like"/>
    <property type="match status" value="2"/>
</dbReference>
<reference evidence="5" key="2">
    <citation type="submission" date="2025-09" db="UniProtKB">
        <authorList>
            <consortium name="Ensembl"/>
        </authorList>
    </citation>
    <scope>IDENTIFICATION</scope>
</reference>
<feature type="domain" description="Fibronectin type-III" evidence="4">
    <location>
        <begin position="705"/>
        <end position="799"/>
    </location>
</feature>
<dbReference type="InterPro" id="IPR036116">
    <property type="entry name" value="FN3_sf"/>
</dbReference>
<dbReference type="SMART" id="SM00060">
    <property type="entry name" value="FN3"/>
    <property type="match status" value="4"/>
</dbReference>
<dbReference type="FunFam" id="2.60.40.10:FF:000034">
    <property type="entry name" value="Titin isoform A"/>
    <property type="match status" value="1"/>
</dbReference>
<dbReference type="InterPro" id="IPR013783">
    <property type="entry name" value="Ig-like_fold"/>
</dbReference>